<sequence>MRRWLLNLVKCETILIVATILAIISCFFVKPDAQYLSYVHTNTIAQLVGLMMVVCGFQRIGVFRSIGSRLLRHAKTERGLVIVLMSLTFFSSMFITNDVALVTFVPFALSVLVMANAEEHSILVITLMTIGANVGSMLTPIGNAHNLYLKALTKKSTGEFMGIMAPYTLTAALLMVAFAFVFFKSRRVDEFSGLQGDDIEQNVLAPSHGKPKPDEIRLMGYGTGFSKWRVIVYSILFAICLCGVAGWIPDWAMILLIVIAFIICDRHVFRSLDWALPLTFIMFFIFIGNMRRVQGFTEIAQMWVGTHPMEVSVVSSQFISNVPTTILLSGFCNKWNQLIIGTNLGGMGTLIASMASLISYKGITNKYPHHKGRYLLMYTLVNILFLAVLIILAWIINNQ</sequence>
<dbReference type="RefSeq" id="WP_103084066.1">
    <property type="nucleotide sequence ID" value="NZ_JBLLPE010000001.1"/>
</dbReference>
<evidence type="ECO:0000256" key="2">
    <source>
        <dbReference type="ARBA" id="ARBA00022448"/>
    </source>
</evidence>
<keyword evidence="6 7" id="KW-0472">Membrane</keyword>
<keyword evidence="3" id="KW-1003">Cell membrane</keyword>
<dbReference type="PANTHER" id="PTHR43302:SF5">
    <property type="entry name" value="TRANSPORTER ARSB-RELATED"/>
    <property type="match status" value="1"/>
</dbReference>
<feature type="transmembrane region" description="Helical" evidence="7">
    <location>
        <begin position="160"/>
        <end position="183"/>
    </location>
</feature>
<feature type="transmembrane region" description="Helical" evidence="7">
    <location>
        <begin position="231"/>
        <end position="264"/>
    </location>
</feature>
<evidence type="ECO:0000256" key="7">
    <source>
        <dbReference type="SAM" id="Phobius"/>
    </source>
</evidence>
<feature type="transmembrane region" description="Helical" evidence="7">
    <location>
        <begin position="121"/>
        <end position="139"/>
    </location>
</feature>
<keyword evidence="2" id="KW-0813">Transport</keyword>
<dbReference type="PROSITE" id="PS51257">
    <property type="entry name" value="PROKAR_LIPOPROTEIN"/>
    <property type="match status" value="1"/>
</dbReference>
<gene>
    <name evidence="9" type="ORF">BFS05_00140</name>
</gene>
<evidence type="ECO:0000256" key="4">
    <source>
        <dbReference type="ARBA" id="ARBA00022692"/>
    </source>
</evidence>
<feature type="transmembrane region" description="Helical" evidence="7">
    <location>
        <begin position="338"/>
        <end position="363"/>
    </location>
</feature>
<evidence type="ECO:0000313" key="10">
    <source>
        <dbReference type="Proteomes" id="UP000236146"/>
    </source>
</evidence>
<keyword evidence="5 7" id="KW-1133">Transmembrane helix</keyword>
<comment type="caution">
    <text evidence="9">The sequence shown here is derived from an EMBL/GenBank/DDBJ whole genome shotgun (WGS) entry which is preliminary data.</text>
</comment>
<dbReference type="Proteomes" id="UP000236146">
    <property type="component" value="Unassembled WGS sequence"/>
</dbReference>
<keyword evidence="4 7" id="KW-0812">Transmembrane</keyword>
<feature type="transmembrane region" description="Helical" evidence="7">
    <location>
        <begin position="43"/>
        <end position="60"/>
    </location>
</feature>
<feature type="transmembrane region" description="Helical" evidence="7">
    <location>
        <begin position="12"/>
        <end position="31"/>
    </location>
</feature>
<evidence type="ECO:0000256" key="6">
    <source>
        <dbReference type="ARBA" id="ARBA00023136"/>
    </source>
</evidence>
<dbReference type="Pfam" id="PF03600">
    <property type="entry name" value="CitMHS"/>
    <property type="match status" value="1"/>
</dbReference>
<protein>
    <submittedName>
        <fullName evidence="9">Anion transporter</fullName>
    </submittedName>
</protein>
<dbReference type="AlphaFoldDB" id="A0A2K1SVW6"/>
<dbReference type="OrthoDB" id="3177666at2"/>
<feature type="transmembrane region" description="Helical" evidence="7">
    <location>
        <begin position="375"/>
        <end position="396"/>
    </location>
</feature>
<dbReference type="PANTHER" id="PTHR43302">
    <property type="entry name" value="TRANSPORTER ARSB-RELATED"/>
    <property type="match status" value="1"/>
</dbReference>
<dbReference type="EMBL" id="MNLH01000001">
    <property type="protein sequence ID" value="PNS43687.1"/>
    <property type="molecule type" value="Genomic_DNA"/>
</dbReference>
<evidence type="ECO:0000256" key="1">
    <source>
        <dbReference type="ARBA" id="ARBA00004651"/>
    </source>
</evidence>
<evidence type="ECO:0000259" key="8">
    <source>
        <dbReference type="Pfam" id="PF03600"/>
    </source>
</evidence>
<proteinExistence type="predicted"/>
<feature type="transmembrane region" description="Helical" evidence="7">
    <location>
        <begin position="271"/>
        <end position="288"/>
    </location>
</feature>
<feature type="domain" description="Citrate transporter-like" evidence="8">
    <location>
        <begin position="17"/>
        <end position="328"/>
    </location>
</feature>
<dbReference type="GO" id="GO:0055085">
    <property type="term" value="P:transmembrane transport"/>
    <property type="evidence" value="ECO:0007669"/>
    <property type="project" value="InterPro"/>
</dbReference>
<accession>A0A2K1SVW6</accession>
<reference evidence="9 10" key="1">
    <citation type="submission" date="2016-10" db="EMBL/GenBank/DDBJ databases">
        <authorList>
            <person name="Varghese N."/>
        </authorList>
    </citation>
    <scope>NUCLEOTIDE SEQUENCE [LARGE SCALE GENOMIC DNA]</scope>
    <source>
        <strain evidence="9 10">KA00225</strain>
    </source>
</reference>
<dbReference type="GO" id="GO:0005886">
    <property type="term" value="C:plasma membrane"/>
    <property type="evidence" value="ECO:0007669"/>
    <property type="project" value="UniProtKB-SubCell"/>
</dbReference>
<name>A0A2K1SVW6_GARVA</name>
<feature type="transmembrane region" description="Helical" evidence="7">
    <location>
        <begin position="80"/>
        <end position="109"/>
    </location>
</feature>
<comment type="subcellular location">
    <subcellularLocation>
        <location evidence="1">Cell membrane</location>
        <topology evidence="1">Multi-pass membrane protein</topology>
    </subcellularLocation>
</comment>
<dbReference type="InterPro" id="IPR004680">
    <property type="entry name" value="Cit_transptr-like_dom"/>
</dbReference>
<evidence type="ECO:0000256" key="5">
    <source>
        <dbReference type="ARBA" id="ARBA00022989"/>
    </source>
</evidence>
<evidence type="ECO:0000256" key="3">
    <source>
        <dbReference type="ARBA" id="ARBA00022475"/>
    </source>
</evidence>
<organism evidence="9 10">
    <name type="scientific">Gardnerella vaginalis</name>
    <dbReference type="NCBI Taxonomy" id="2702"/>
    <lineage>
        <taxon>Bacteria</taxon>
        <taxon>Bacillati</taxon>
        <taxon>Actinomycetota</taxon>
        <taxon>Actinomycetes</taxon>
        <taxon>Bifidobacteriales</taxon>
        <taxon>Bifidobacteriaceae</taxon>
        <taxon>Gardnerella</taxon>
    </lineage>
</organism>
<evidence type="ECO:0000313" key="9">
    <source>
        <dbReference type="EMBL" id="PNS43687.1"/>
    </source>
</evidence>